<name>A0A2V3PT61_9BACT</name>
<sequence>MFYQHNYLWLLCPTKAIKRSATLNHILKIKGKLIDQNKGYDFKQKNHNKDSLVLFFSWIYLF</sequence>
<protein>
    <submittedName>
        <fullName evidence="1">Uncharacterized protein</fullName>
    </submittedName>
</protein>
<reference evidence="1 2" key="1">
    <citation type="submission" date="2018-03" db="EMBL/GenBank/DDBJ databases">
        <title>Genomic Encyclopedia of Archaeal and Bacterial Type Strains, Phase II (KMG-II): from individual species to whole genera.</title>
        <authorList>
            <person name="Goeker M."/>
        </authorList>
    </citation>
    <scope>NUCLEOTIDE SEQUENCE [LARGE SCALE GENOMIC DNA]</scope>
    <source>
        <strain evidence="1 2">DSM 100214</strain>
    </source>
</reference>
<keyword evidence="2" id="KW-1185">Reference proteome</keyword>
<comment type="caution">
    <text evidence="1">The sequence shown here is derived from an EMBL/GenBank/DDBJ whole genome shotgun (WGS) entry which is preliminary data.</text>
</comment>
<gene>
    <name evidence="1" type="ORF">CLV62_10633</name>
</gene>
<dbReference type="AlphaFoldDB" id="A0A2V3PT61"/>
<accession>A0A2V3PT61</accession>
<organism evidence="1 2">
    <name type="scientific">Dysgonomonas alginatilytica</name>
    <dbReference type="NCBI Taxonomy" id="1605892"/>
    <lineage>
        <taxon>Bacteria</taxon>
        <taxon>Pseudomonadati</taxon>
        <taxon>Bacteroidota</taxon>
        <taxon>Bacteroidia</taxon>
        <taxon>Bacteroidales</taxon>
        <taxon>Dysgonomonadaceae</taxon>
        <taxon>Dysgonomonas</taxon>
    </lineage>
</organism>
<evidence type="ECO:0000313" key="1">
    <source>
        <dbReference type="EMBL" id="PXV65860.1"/>
    </source>
</evidence>
<dbReference type="EMBL" id="QICL01000006">
    <property type="protein sequence ID" value="PXV65860.1"/>
    <property type="molecule type" value="Genomic_DNA"/>
</dbReference>
<evidence type="ECO:0000313" key="2">
    <source>
        <dbReference type="Proteomes" id="UP000247973"/>
    </source>
</evidence>
<proteinExistence type="predicted"/>
<dbReference type="Proteomes" id="UP000247973">
    <property type="component" value="Unassembled WGS sequence"/>
</dbReference>